<keyword evidence="2" id="KW-1185">Reference proteome</keyword>
<protein>
    <submittedName>
        <fullName evidence="1">Uncharacterized protein</fullName>
    </submittedName>
</protein>
<evidence type="ECO:0000313" key="1">
    <source>
        <dbReference type="EMBL" id="KAF3698851.1"/>
    </source>
</evidence>
<gene>
    <name evidence="1" type="ORF">EXN66_Car014538</name>
</gene>
<name>A0A6G1Q899_CHAAH</name>
<dbReference type="AlphaFoldDB" id="A0A6G1Q899"/>
<dbReference type="Proteomes" id="UP000503349">
    <property type="component" value="Chromosome 14"/>
</dbReference>
<dbReference type="EMBL" id="CM015725">
    <property type="protein sequence ID" value="KAF3698851.1"/>
    <property type="molecule type" value="Genomic_DNA"/>
</dbReference>
<reference evidence="2" key="2">
    <citation type="submission" date="2019-02" db="EMBL/GenBank/DDBJ databases">
        <title>Opniocepnalus argus Var Kimnra genome.</title>
        <authorList>
            <person name="Zhou C."/>
            <person name="Xiao S."/>
        </authorList>
    </citation>
    <scope>NUCLEOTIDE SEQUENCE [LARGE SCALE GENOMIC DNA]</scope>
</reference>
<organism evidence="1 2">
    <name type="scientific">Channa argus</name>
    <name type="common">Northern snakehead</name>
    <name type="synonym">Ophicephalus argus</name>
    <dbReference type="NCBI Taxonomy" id="215402"/>
    <lineage>
        <taxon>Eukaryota</taxon>
        <taxon>Metazoa</taxon>
        <taxon>Chordata</taxon>
        <taxon>Craniata</taxon>
        <taxon>Vertebrata</taxon>
        <taxon>Euteleostomi</taxon>
        <taxon>Actinopterygii</taxon>
        <taxon>Neopterygii</taxon>
        <taxon>Teleostei</taxon>
        <taxon>Neoteleostei</taxon>
        <taxon>Acanthomorphata</taxon>
        <taxon>Anabantaria</taxon>
        <taxon>Anabantiformes</taxon>
        <taxon>Channoidei</taxon>
        <taxon>Channidae</taxon>
        <taxon>Channa</taxon>
    </lineage>
</organism>
<proteinExistence type="predicted"/>
<accession>A0A6G1Q899</accession>
<sequence>MDAWKTPAICAGYGIIIFMFSGKPIRDHALISALLLVGGFSHTEELESNVSPSIVNKL</sequence>
<evidence type="ECO:0000313" key="2">
    <source>
        <dbReference type="Proteomes" id="UP000503349"/>
    </source>
</evidence>
<reference evidence="1 2" key="1">
    <citation type="submission" date="2019-02" db="EMBL/GenBank/DDBJ databases">
        <title>Opniocepnalus argus genome.</title>
        <authorList>
            <person name="Zhou C."/>
            <person name="Xiao S."/>
        </authorList>
    </citation>
    <scope>NUCLEOTIDE SEQUENCE [LARGE SCALE GENOMIC DNA]</scope>
    <source>
        <strain evidence="1">OARG1902GOOAL</strain>
        <tissue evidence="1">Muscle</tissue>
    </source>
</reference>